<keyword evidence="2" id="KW-0012">Acyltransferase</keyword>
<evidence type="ECO:0000259" key="3">
    <source>
        <dbReference type="PROSITE" id="PS51186"/>
    </source>
</evidence>
<dbReference type="InterPro" id="IPR050832">
    <property type="entry name" value="Bact_Acetyltransf"/>
</dbReference>
<dbReference type="PANTHER" id="PTHR43877:SF2">
    <property type="entry name" value="AMINOALKYLPHOSPHONATE N-ACETYLTRANSFERASE-RELATED"/>
    <property type="match status" value="1"/>
</dbReference>
<comment type="caution">
    <text evidence="4">The sequence shown here is derived from an EMBL/GenBank/DDBJ whole genome shotgun (WGS) entry which is preliminary data.</text>
</comment>
<dbReference type="GO" id="GO:0016747">
    <property type="term" value="F:acyltransferase activity, transferring groups other than amino-acyl groups"/>
    <property type="evidence" value="ECO:0007669"/>
    <property type="project" value="InterPro"/>
</dbReference>
<dbReference type="Gene3D" id="3.40.630.30">
    <property type="match status" value="1"/>
</dbReference>
<evidence type="ECO:0000256" key="1">
    <source>
        <dbReference type="ARBA" id="ARBA00022679"/>
    </source>
</evidence>
<dbReference type="RefSeq" id="WP_012085228.1">
    <property type="nucleotide sequence ID" value="NZ_JACHVY010000001.1"/>
</dbReference>
<name>A0A7W4XWE0_KINRA</name>
<evidence type="ECO:0000256" key="2">
    <source>
        <dbReference type="ARBA" id="ARBA00023315"/>
    </source>
</evidence>
<dbReference type="PROSITE" id="PS51186">
    <property type="entry name" value="GNAT"/>
    <property type="match status" value="1"/>
</dbReference>
<protein>
    <submittedName>
        <fullName evidence="4">GNAT superfamily N-acetyltransferase</fullName>
    </submittedName>
</protein>
<dbReference type="Proteomes" id="UP000533269">
    <property type="component" value="Unassembled WGS sequence"/>
</dbReference>
<dbReference type="Pfam" id="PF00583">
    <property type="entry name" value="Acetyltransf_1"/>
    <property type="match status" value="1"/>
</dbReference>
<organism evidence="4 5">
    <name type="scientific">Kineococcus radiotolerans</name>
    <dbReference type="NCBI Taxonomy" id="131568"/>
    <lineage>
        <taxon>Bacteria</taxon>
        <taxon>Bacillati</taxon>
        <taxon>Actinomycetota</taxon>
        <taxon>Actinomycetes</taxon>
        <taxon>Kineosporiales</taxon>
        <taxon>Kineosporiaceae</taxon>
        <taxon>Kineococcus</taxon>
    </lineage>
</organism>
<dbReference type="InterPro" id="IPR016181">
    <property type="entry name" value="Acyl_CoA_acyltransferase"/>
</dbReference>
<proteinExistence type="predicted"/>
<accession>A0A7W4XWE0</accession>
<keyword evidence="1 4" id="KW-0808">Transferase</keyword>
<evidence type="ECO:0000313" key="4">
    <source>
        <dbReference type="EMBL" id="MBB2900916.1"/>
    </source>
</evidence>
<dbReference type="SUPFAM" id="SSF55729">
    <property type="entry name" value="Acyl-CoA N-acyltransferases (Nat)"/>
    <property type="match status" value="1"/>
</dbReference>
<reference evidence="4 5" key="2">
    <citation type="submission" date="2020-08" db="EMBL/GenBank/DDBJ databases">
        <authorList>
            <person name="Partida-Martinez L."/>
            <person name="Huntemann M."/>
            <person name="Clum A."/>
            <person name="Wang J."/>
            <person name="Palaniappan K."/>
            <person name="Ritter S."/>
            <person name="Chen I.-M."/>
            <person name="Stamatis D."/>
            <person name="Reddy T."/>
            <person name="O'Malley R."/>
            <person name="Daum C."/>
            <person name="Shapiro N."/>
            <person name="Ivanova N."/>
            <person name="Kyrpides N."/>
            <person name="Woyke T."/>
        </authorList>
    </citation>
    <scope>NUCLEOTIDE SEQUENCE [LARGE SCALE GENOMIC DNA]</scope>
    <source>
        <strain evidence="4 5">AS2.23</strain>
    </source>
</reference>
<dbReference type="InterPro" id="IPR000182">
    <property type="entry name" value="GNAT_dom"/>
</dbReference>
<evidence type="ECO:0000313" key="5">
    <source>
        <dbReference type="Proteomes" id="UP000533269"/>
    </source>
</evidence>
<dbReference type="OMA" id="GEPAGCI"/>
<sequence>MTGGVNLSIHERKLGDPDLDQLVAAAVAELNRRYRQPGEPDDEYDLAEDAVCLVAHVDGEPAGCIAREPVTEPGWSGCAEMKRVFVHERFRGLGVASALVAAFEDAARADGFTRVRLETGTKQPEAVALYEKLGYERSATPFGPWADSPLSICCTKSL</sequence>
<reference evidence="4 5" key="1">
    <citation type="submission" date="2020-08" db="EMBL/GenBank/DDBJ databases">
        <title>The Agave Microbiome: Exploring the role of microbial communities in plant adaptations to desert environments.</title>
        <authorList>
            <person name="Partida-Martinez L.P."/>
        </authorList>
    </citation>
    <scope>NUCLEOTIDE SEQUENCE [LARGE SCALE GENOMIC DNA]</scope>
    <source>
        <strain evidence="4 5">AS2.23</strain>
    </source>
</reference>
<dbReference type="CDD" id="cd04301">
    <property type="entry name" value="NAT_SF"/>
    <property type="match status" value="1"/>
</dbReference>
<feature type="domain" description="N-acetyltransferase" evidence="3">
    <location>
        <begin position="9"/>
        <end position="158"/>
    </location>
</feature>
<dbReference type="EMBL" id="JACHVY010000001">
    <property type="protein sequence ID" value="MBB2900916.1"/>
    <property type="molecule type" value="Genomic_DNA"/>
</dbReference>
<gene>
    <name evidence="4" type="ORF">FHR75_001704</name>
</gene>
<dbReference type="AlphaFoldDB" id="A0A7W4XWE0"/>
<dbReference type="PANTHER" id="PTHR43877">
    <property type="entry name" value="AMINOALKYLPHOSPHONATE N-ACETYLTRANSFERASE-RELATED-RELATED"/>
    <property type="match status" value="1"/>
</dbReference>